<gene>
    <name evidence="1" type="ORF">KIK155_LOCUS8203</name>
</gene>
<dbReference type="AlphaFoldDB" id="A0A818A8A5"/>
<comment type="caution">
    <text evidence="1">The sequence shown here is derived from an EMBL/GenBank/DDBJ whole genome shotgun (WGS) entry which is preliminary data.</text>
</comment>
<proteinExistence type="predicted"/>
<evidence type="ECO:0000313" key="1">
    <source>
        <dbReference type="EMBL" id="CAF3401894.1"/>
    </source>
</evidence>
<evidence type="ECO:0000313" key="2">
    <source>
        <dbReference type="Proteomes" id="UP000663865"/>
    </source>
</evidence>
<accession>A0A818A8A5</accession>
<dbReference type="Proteomes" id="UP000663865">
    <property type="component" value="Unassembled WGS sequence"/>
</dbReference>
<reference evidence="1" key="1">
    <citation type="submission" date="2021-02" db="EMBL/GenBank/DDBJ databases">
        <authorList>
            <person name="Nowell W R."/>
        </authorList>
    </citation>
    <scope>NUCLEOTIDE SEQUENCE</scope>
</reference>
<protein>
    <submittedName>
        <fullName evidence="1">Uncharacterized protein</fullName>
    </submittedName>
</protein>
<organism evidence="1 2">
    <name type="scientific">Rotaria socialis</name>
    <dbReference type="NCBI Taxonomy" id="392032"/>
    <lineage>
        <taxon>Eukaryota</taxon>
        <taxon>Metazoa</taxon>
        <taxon>Spiralia</taxon>
        <taxon>Gnathifera</taxon>
        <taxon>Rotifera</taxon>
        <taxon>Eurotatoria</taxon>
        <taxon>Bdelloidea</taxon>
        <taxon>Philodinida</taxon>
        <taxon>Philodinidae</taxon>
        <taxon>Rotaria</taxon>
    </lineage>
</organism>
<sequence length="484" mass="56206">MTLFAVLLKCHNADGTFDLFEEIMNVYVDPYNGQSAQILSSLLSKSNDYEFPVEQYLDDYENDDDTPHFLDEIDITTDAIIHQSPFNVKACDRIPSLKELIHKEPLEIKPTNPLFATKIVQLFYKWFAYLPLWSGHNHYPSGVIEVLHNMQPLYWPNTVQLTLSIQQPSELTLLLKRGALPATEHLNVTNEEMRTALPLYRYKPISNIQLCEHELRKVADGTRLRSLVLRYINLKDAVILMDSLTMPLLEKLIFVDFRTCNHSDRYQWTTIAGPDKLLKNLQVTANSSVNKIYLTCEVGRTNIPVTPNYPVCSGLLLRHLRSMTFNFEPDSTQNTVRIMIVEQILDASPNLSHLVTAWKDFRHCSKSYSNLKHLRLIVDRVHSKDEQYFNVHQLTQLVPHVRRLETGGTNIMLNTDLVNFVLEIIREFHQLIELAINKGNLYESKEQIRNTFKESLITAVRNGLFDCNNIRIDLCFRDWLYVWL</sequence>
<name>A0A818A8A5_9BILA</name>
<dbReference type="EMBL" id="CAJNYV010001075">
    <property type="protein sequence ID" value="CAF3401894.1"/>
    <property type="molecule type" value="Genomic_DNA"/>
</dbReference>